<accession>G5GR39</accession>
<sequence>MKAHEREVMNMVGVEWDEKLFREAVFEDGLEQGLEQGRISAVLNMLKEKLPLEMIARISEMSVEKIREIGKTHSLL</sequence>
<dbReference type="PATRIC" id="fig|679201.3.peg.1806"/>
<evidence type="ECO:0008006" key="3">
    <source>
        <dbReference type="Google" id="ProtNLM"/>
    </source>
</evidence>
<name>G5GR39_9FIRM</name>
<dbReference type="AlphaFoldDB" id="G5GR39"/>
<dbReference type="HOGENOM" id="CLU_2652408_0_0_9"/>
<evidence type="ECO:0000313" key="2">
    <source>
        <dbReference type="Proteomes" id="UP000004129"/>
    </source>
</evidence>
<proteinExistence type="predicted"/>
<dbReference type="eggNOG" id="ENOG502ZMDE">
    <property type="taxonomic scope" value="Bacteria"/>
</dbReference>
<dbReference type="EMBL" id="ACZM01000017">
    <property type="protein sequence ID" value="EHG19899.1"/>
    <property type="molecule type" value="Genomic_DNA"/>
</dbReference>
<reference evidence="1 2" key="1">
    <citation type="submission" date="2011-08" db="EMBL/GenBank/DDBJ databases">
        <title>The Genome Sequence of Selenomonas infelix ATCC 43532.</title>
        <authorList>
            <consortium name="The Broad Institute Genome Sequencing Platform"/>
            <person name="Earl A."/>
            <person name="Ward D."/>
            <person name="Feldgarden M."/>
            <person name="Gevers D."/>
            <person name="Izard J."/>
            <person name="Blanton J.M."/>
            <person name="Baranova O.V."/>
            <person name="Dewhirst F.E."/>
            <person name="Young S.K."/>
            <person name="Zeng Q."/>
            <person name="Gargeya S."/>
            <person name="Fitzgerald M."/>
            <person name="Haas B."/>
            <person name="Abouelleil A."/>
            <person name="Alvarado L."/>
            <person name="Arachchi H.M."/>
            <person name="Berlin A."/>
            <person name="Brown A."/>
            <person name="Chapman S.B."/>
            <person name="Chen Z."/>
            <person name="Dunbar C."/>
            <person name="Freedman E."/>
            <person name="Gearin G."/>
            <person name="Gellesch M."/>
            <person name="Goldberg J."/>
            <person name="Griggs A."/>
            <person name="Gujja S."/>
            <person name="Heiman D."/>
            <person name="Howarth C."/>
            <person name="Larson L."/>
            <person name="Lui A."/>
            <person name="MacDonald P.J.P."/>
            <person name="Montmayeur A."/>
            <person name="Murphy C."/>
            <person name="Neiman D."/>
            <person name="Pearson M."/>
            <person name="Priest M."/>
            <person name="Roberts A."/>
            <person name="Saif S."/>
            <person name="Shea T."/>
            <person name="Shenoy N."/>
            <person name="Sisk P."/>
            <person name="Stolte C."/>
            <person name="Sykes S."/>
            <person name="Wortman J."/>
            <person name="Nusbaum C."/>
            <person name="Birren B."/>
        </authorList>
    </citation>
    <scope>NUCLEOTIDE SEQUENCE [LARGE SCALE GENOMIC DNA]</scope>
    <source>
        <strain evidence="1 2">ATCC 43532</strain>
    </source>
</reference>
<comment type="caution">
    <text evidence="1">The sequence shown here is derived from an EMBL/GenBank/DDBJ whole genome shotgun (WGS) entry which is preliminary data.</text>
</comment>
<organism evidence="1 2">
    <name type="scientific">Selenomonas infelix ATCC 43532</name>
    <dbReference type="NCBI Taxonomy" id="679201"/>
    <lineage>
        <taxon>Bacteria</taxon>
        <taxon>Bacillati</taxon>
        <taxon>Bacillota</taxon>
        <taxon>Negativicutes</taxon>
        <taxon>Selenomonadales</taxon>
        <taxon>Selenomonadaceae</taxon>
        <taxon>Selenomonas</taxon>
    </lineage>
</organism>
<protein>
    <recommendedName>
        <fullName evidence="3">Transposase (putative) YhgA-like domain-containing protein</fullName>
    </recommendedName>
</protein>
<keyword evidence="2" id="KW-1185">Reference proteome</keyword>
<evidence type="ECO:0000313" key="1">
    <source>
        <dbReference type="EMBL" id="EHG19899.1"/>
    </source>
</evidence>
<dbReference type="STRING" id="679201.HMPREF9334_01791"/>
<dbReference type="Proteomes" id="UP000004129">
    <property type="component" value="Unassembled WGS sequence"/>
</dbReference>
<gene>
    <name evidence="1" type="ORF">HMPREF9334_01791</name>
</gene>